<gene>
    <name evidence="1" type="ORF">FWK35_00024698</name>
</gene>
<keyword evidence="2" id="KW-1185">Reference proteome</keyword>
<reference evidence="1 2" key="1">
    <citation type="submission" date="2019-08" db="EMBL/GenBank/DDBJ databases">
        <title>Whole genome of Aphis craccivora.</title>
        <authorList>
            <person name="Voronova N.V."/>
            <person name="Shulinski R.S."/>
            <person name="Bandarenka Y.V."/>
            <person name="Zhorov D.G."/>
            <person name="Warner D."/>
        </authorList>
    </citation>
    <scope>NUCLEOTIDE SEQUENCE [LARGE SCALE GENOMIC DNA]</scope>
    <source>
        <strain evidence="1">180601</strain>
        <tissue evidence="1">Whole Body</tissue>
    </source>
</reference>
<evidence type="ECO:0000313" key="2">
    <source>
        <dbReference type="Proteomes" id="UP000478052"/>
    </source>
</evidence>
<organism evidence="1 2">
    <name type="scientific">Aphis craccivora</name>
    <name type="common">Cowpea aphid</name>
    <dbReference type="NCBI Taxonomy" id="307492"/>
    <lineage>
        <taxon>Eukaryota</taxon>
        <taxon>Metazoa</taxon>
        <taxon>Ecdysozoa</taxon>
        <taxon>Arthropoda</taxon>
        <taxon>Hexapoda</taxon>
        <taxon>Insecta</taxon>
        <taxon>Pterygota</taxon>
        <taxon>Neoptera</taxon>
        <taxon>Paraneoptera</taxon>
        <taxon>Hemiptera</taxon>
        <taxon>Sternorrhyncha</taxon>
        <taxon>Aphidomorpha</taxon>
        <taxon>Aphidoidea</taxon>
        <taxon>Aphididae</taxon>
        <taxon>Aphidini</taxon>
        <taxon>Aphis</taxon>
        <taxon>Aphis</taxon>
    </lineage>
</organism>
<dbReference type="EMBL" id="VUJU01005075">
    <property type="protein sequence ID" value="KAF0752381.1"/>
    <property type="molecule type" value="Genomic_DNA"/>
</dbReference>
<dbReference type="OrthoDB" id="10544540at2759"/>
<dbReference type="AlphaFoldDB" id="A0A6G0YB77"/>
<comment type="caution">
    <text evidence="1">The sequence shown here is derived from an EMBL/GenBank/DDBJ whole genome shotgun (WGS) entry which is preliminary data.</text>
</comment>
<dbReference type="Proteomes" id="UP000478052">
    <property type="component" value="Unassembled WGS sequence"/>
</dbReference>
<protein>
    <submittedName>
        <fullName evidence="1">Uncharacterized protein</fullName>
    </submittedName>
</protein>
<evidence type="ECO:0000313" key="1">
    <source>
        <dbReference type="EMBL" id="KAF0752381.1"/>
    </source>
</evidence>
<sequence length="152" mass="18095">MIHVLQLILYMRLELYWSKSNIATIKDPKTIMNQIKNLECLFAWNIKPSNKNNFILFIQNKYGEYNLNIQSSELTLERYNEPELAQMKLLEIRDLLENLNKGTDEFYLSINDTDLHYVVKATFIHMLCVTNLLEECKDIFFNPLINIKINHH</sequence>
<accession>A0A6G0YB77</accession>
<name>A0A6G0YB77_APHCR</name>
<proteinExistence type="predicted"/>